<comment type="subcellular location">
    <subcellularLocation>
        <location evidence="4">Secreted</location>
        <location evidence="4">Extracellular space</location>
        <location evidence="4">Apoplast</location>
    </subcellularLocation>
</comment>
<dbReference type="InterPro" id="IPR044859">
    <property type="entry name" value="Allene_oxi_cyc_Dirigent"/>
</dbReference>
<dbReference type="InterPro" id="IPR004265">
    <property type="entry name" value="Dirigent"/>
</dbReference>
<keyword evidence="4" id="KW-0732">Signal</keyword>
<dbReference type="PANTHER" id="PTHR21495">
    <property type="entry name" value="NUCLEOPORIN-RELATED"/>
    <property type="match status" value="1"/>
</dbReference>
<sequence length="196" mass="21616">MTSIVQITTLLLLQLLISTLMISFPFSTQGFGITIEDEAAQQQLLGLNFGKEKLTHFRIYWHDLVSGPTPSAIQVVAPPRKSPTSFGMVRMIDNPLTESPLLSSNLVGRAQGLYASACQKDVGLLMVMNFAFIQGKYNGSGITVLGRNMVMTEVREMPIIGGTGLFRLARGFVQARTHTFDAPSAIVQYHCFVFHY</sequence>
<keyword evidence="3 4" id="KW-0964">Secreted</keyword>
<evidence type="ECO:0000256" key="4">
    <source>
        <dbReference type="RuleBase" id="RU363099"/>
    </source>
</evidence>
<organism evidence="5 6">
    <name type="scientific">Saponaria officinalis</name>
    <name type="common">Common soapwort</name>
    <name type="synonym">Lychnis saponaria</name>
    <dbReference type="NCBI Taxonomy" id="3572"/>
    <lineage>
        <taxon>Eukaryota</taxon>
        <taxon>Viridiplantae</taxon>
        <taxon>Streptophyta</taxon>
        <taxon>Embryophyta</taxon>
        <taxon>Tracheophyta</taxon>
        <taxon>Spermatophyta</taxon>
        <taxon>Magnoliopsida</taxon>
        <taxon>eudicotyledons</taxon>
        <taxon>Gunneridae</taxon>
        <taxon>Pentapetalae</taxon>
        <taxon>Caryophyllales</taxon>
        <taxon>Caryophyllaceae</taxon>
        <taxon>Caryophylleae</taxon>
        <taxon>Saponaria</taxon>
    </lineage>
</organism>
<dbReference type="Proteomes" id="UP001443914">
    <property type="component" value="Unassembled WGS sequence"/>
</dbReference>
<accession>A0AAW1IQT3</accession>
<evidence type="ECO:0000256" key="1">
    <source>
        <dbReference type="ARBA" id="ARBA00010746"/>
    </source>
</evidence>
<proteinExistence type="inferred from homology"/>
<dbReference type="GO" id="GO:0009699">
    <property type="term" value="P:phenylpropanoid biosynthetic process"/>
    <property type="evidence" value="ECO:0007669"/>
    <property type="project" value="UniProtKB-ARBA"/>
</dbReference>
<evidence type="ECO:0000313" key="6">
    <source>
        <dbReference type="Proteomes" id="UP001443914"/>
    </source>
</evidence>
<evidence type="ECO:0000256" key="3">
    <source>
        <dbReference type="ARBA" id="ARBA00022525"/>
    </source>
</evidence>
<evidence type="ECO:0000256" key="2">
    <source>
        <dbReference type="ARBA" id="ARBA00011738"/>
    </source>
</evidence>
<dbReference type="Gene3D" id="2.40.480.10">
    <property type="entry name" value="Allene oxide cyclase-like"/>
    <property type="match status" value="1"/>
</dbReference>
<reference evidence="5" key="1">
    <citation type="submission" date="2024-03" db="EMBL/GenBank/DDBJ databases">
        <title>WGS assembly of Saponaria officinalis var. Norfolk2.</title>
        <authorList>
            <person name="Jenkins J."/>
            <person name="Shu S."/>
            <person name="Grimwood J."/>
            <person name="Barry K."/>
            <person name="Goodstein D."/>
            <person name="Schmutz J."/>
            <person name="Leebens-Mack J."/>
            <person name="Osbourn A."/>
        </authorList>
    </citation>
    <scope>NUCLEOTIDE SEQUENCE [LARGE SCALE GENOMIC DNA]</scope>
    <source>
        <strain evidence="5">JIC</strain>
    </source>
</reference>
<dbReference type="EMBL" id="JBDFQZ010000009">
    <property type="protein sequence ID" value="KAK9692412.1"/>
    <property type="molecule type" value="Genomic_DNA"/>
</dbReference>
<feature type="signal peptide" evidence="4">
    <location>
        <begin position="1"/>
        <end position="30"/>
    </location>
</feature>
<comment type="similarity">
    <text evidence="1 4">Belongs to the plant dirigent protein family.</text>
</comment>
<protein>
    <recommendedName>
        <fullName evidence="4">Dirigent protein</fullName>
    </recommendedName>
</protein>
<comment type="subunit">
    <text evidence="2 4">Homodimer.</text>
</comment>
<keyword evidence="4" id="KW-0052">Apoplast</keyword>
<gene>
    <name evidence="5" type="ORF">RND81_09G262400</name>
</gene>
<comment type="caution">
    <text evidence="5">The sequence shown here is derived from an EMBL/GenBank/DDBJ whole genome shotgun (WGS) entry which is preliminary data.</text>
</comment>
<comment type="function">
    <text evidence="4">Dirigent proteins impart stereoselectivity on the phenoxy radical-coupling reaction, yielding optically active lignans from two molecules of coniferyl alcohol in the biosynthesis of lignans, flavonolignans, and alkaloids and thus plays a central role in plant secondary metabolism.</text>
</comment>
<dbReference type="Pfam" id="PF03018">
    <property type="entry name" value="Dirigent"/>
    <property type="match status" value="1"/>
</dbReference>
<keyword evidence="6" id="KW-1185">Reference proteome</keyword>
<dbReference type="GO" id="GO:0048046">
    <property type="term" value="C:apoplast"/>
    <property type="evidence" value="ECO:0007669"/>
    <property type="project" value="UniProtKB-SubCell"/>
</dbReference>
<dbReference type="AlphaFoldDB" id="A0AAW1IQT3"/>
<feature type="chain" id="PRO_5043085581" description="Dirigent protein" evidence="4">
    <location>
        <begin position="31"/>
        <end position="196"/>
    </location>
</feature>
<name>A0AAW1IQT3_SAPOF</name>
<evidence type="ECO:0000313" key="5">
    <source>
        <dbReference type="EMBL" id="KAK9692412.1"/>
    </source>
</evidence>